<dbReference type="Gene3D" id="1.10.10.10">
    <property type="entry name" value="Winged helix-like DNA-binding domain superfamily/Winged helix DNA-binding domain"/>
    <property type="match status" value="1"/>
</dbReference>
<accession>E3IU11</accession>
<reference evidence="3 4" key="1">
    <citation type="submission" date="2010-10" db="EMBL/GenBank/DDBJ databases">
        <title>Complete sequence of Frankia sp. EuI1c.</title>
        <authorList>
            <consortium name="US DOE Joint Genome Institute"/>
            <person name="Lucas S."/>
            <person name="Copeland A."/>
            <person name="Lapidus A."/>
            <person name="Cheng J.-F."/>
            <person name="Bruce D."/>
            <person name="Goodwin L."/>
            <person name="Pitluck S."/>
            <person name="Chertkov O."/>
            <person name="Detter J.C."/>
            <person name="Han C."/>
            <person name="Tapia R."/>
            <person name="Land M."/>
            <person name="Hauser L."/>
            <person name="Jeffries C."/>
            <person name="Kyrpides N."/>
            <person name="Ivanova N."/>
            <person name="Mikhailova N."/>
            <person name="Beauchemin N."/>
            <person name="Sen A."/>
            <person name="Sur S.A."/>
            <person name="Gtari M."/>
            <person name="Wall L."/>
            <person name="Tisa L."/>
            <person name="Woyke T."/>
        </authorList>
    </citation>
    <scope>NUCLEOTIDE SEQUENCE [LARGE SCALE GENOMIC DNA]</scope>
    <source>
        <strain evidence="4">DSM 45817 / CECT 9037 / EuI1c</strain>
    </source>
</reference>
<dbReference type="InterPro" id="IPR052543">
    <property type="entry name" value="HTH_Metal-responsive_Reg"/>
</dbReference>
<evidence type="ECO:0000256" key="1">
    <source>
        <dbReference type="SAM" id="MobiDB-lite"/>
    </source>
</evidence>
<dbReference type="KEGG" id="fri:FraEuI1c_3191"/>
<evidence type="ECO:0000313" key="4">
    <source>
        <dbReference type="Proteomes" id="UP000002484"/>
    </source>
</evidence>
<dbReference type="STRING" id="298654.FraEuI1c_3191"/>
<dbReference type="PANTHER" id="PTHR39168:SF2">
    <property type="entry name" value="HTH-TYPE TRANSCRIPTIONAL REGULATOR CMTR"/>
    <property type="match status" value="1"/>
</dbReference>
<dbReference type="InterPro" id="IPR036390">
    <property type="entry name" value="WH_DNA-bd_sf"/>
</dbReference>
<dbReference type="PANTHER" id="PTHR39168">
    <property type="entry name" value="TRANSCRIPTIONAL REGULATOR-RELATED"/>
    <property type="match status" value="1"/>
</dbReference>
<name>E3IU11_PSEI1</name>
<dbReference type="GO" id="GO:0032791">
    <property type="term" value="F:lead ion binding"/>
    <property type="evidence" value="ECO:0007669"/>
    <property type="project" value="TreeGrafter"/>
</dbReference>
<dbReference type="HOGENOM" id="CLU_077964_0_1_11"/>
<feature type="compositionally biased region" description="Gly residues" evidence="1">
    <location>
        <begin position="261"/>
        <end position="282"/>
    </location>
</feature>
<dbReference type="SMART" id="SM00418">
    <property type="entry name" value="HTH_ARSR"/>
    <property type="match status" value="1"/>
</dbReference>
<gene>
    <name evidence="3" type="ordered locus">FraEuI1c_3191</name>
</gene>
<dbReference type="InterPro" id="IPR036388">
    <property type="entry name" value="WH-like_DNA-bd_sf"/>
</dbReference>
<dbReference type="EMBL" id="CP002299">
    <property type="protein sequence ID" value="ADP81204.1"/>
    <property type="molecule type" value="Genomic_DNA"/>
</dbReference>
<dbReference type="Proteomes" id="UP000002484">
    <property type="component" value="Chromosome"/>
</dbReference>
<protein>
    <submittedName>
        <fullName evidence="3">Regulatory protein ArsR</fullName>
    </submittedName>
</protein>
<organism evidence="3 4">
    <name type="scientific">Pseudofrankia inefficax (strain DSM 45817 / CECT 9037 / DDB 130130 / EuI1c)</name>
    <name type="common">Frankia inefficax</name>
    <dbReference type="NCBI Taxonomy" id="298654"/>
    <lineage>
        <taxon>Bacteria</taxon>
        <taxon>Bacillati</taxon>
        <taxon>Actinomycetota</taxon>
        <taxon>Actinomycetes</taxon>
        <taxon>Frankiales</taxon>
        <taxon>Frankiaceae</taxon>
        <taxon>Pseudofrankia</taxon>
    </lineage>
</organism>
<keyword evidence="4" id="KW-1185">Reference proteome</keyword>
<dbReference type="GO" id="GO:0097063">
    <property type="term" value="F:cadmium ion sensor activity"/>
    <property type="evidence" value="ECO:0007669"/>
    <property type="project" value="TreeGrafter"/>
</dbReference>
<dbReference type="AlphaFoldDB" id="E3IU11"/>
<dbReference type="InParanoid" id="E3IU11"/>
<dbReference type="InterPro" id="IPR011991">
    <property type="entry name" value="ArsR-like_HTH"/>
</dbReference>
<dbReference type="GO" id="GO:0010288">
    <property type="term" value="P:response to lead ion"/>
    <property type="evidence" value="ECO:0007669"/>
    <property type="project" value="TreeGrafter"/>
</dbReference>
<dbReference type="SUPFAM" id="SSF46785">
    <property type="entry name" value="Winged helix' DNA-binding domain"/>
    <property type="match status" value="1"/>
</dbReference>
<dbReference type="Pfam" id="PF12840">
    <property type="entry name" value="HTH_20"/>
    <property type="match status" value="1"/>
</dbReference>
<dbReference type="InterPro" id="IPR001845">
    <property type="entry name" value="HTH_ArsR_DNA-bd_dom"/>
</dbReference>
<feature type="domain" description="HTH arsR-type" evidence="2">
    <location>
        <begin position="6"/>
        <end position="101"/>
    </location>
</feature>
<evidence type="ECO:0000313" key="3">
    <source>
        <dbReference type="EMBL" id="ADP81204.1"/>
    </source>
</evidence>
<feature type="region of interest" description="Disordered" evidence="1">
    <location>
        <begin position="245"/>
        <end position="282"/>
    </location>
</feature>
<dbReference type="eggNOG" id="COG0640">
    <property type="taxonomic scope" value="Bacteria"/>
</dbReference>
<dbReference type="GO" id="GO:0046686">
    <property type="term" value="P:response to cadmium ion"/>
    <property type="evidence" value="ECO:0007669"/>
    <property type="project" value="TreeGrafter"/>
</dbReference>
<evidence type="ECO:0000259" key="2">
    <source>
        <dbReference type="PROSITE" id="PS50987"/>
    </source>
</evidence>
<dbReference type="RefSeq" id="WP_013424322.1">
    <property type="nucleotide sequence ID" value="NC_014666.1"/>
</dbReference>
<dbReference type="NCBIfam" id="NF033788">
    <property type="entry name" value="HTH_metalloreg"/>
    <property type="match status" value="1"/>
</dbReference>
<dbReference type="OrthoDB" id="3232131at2"/>
<dbReference type="PRINTS" id="PR00778">
    <property type="entry name" value="HTHARSR"/>
</dbReference>
<dbReference type="GO" id="GO:0003677">
    <property type="term" value="F:DNA binding"/>
    <property type="evidence" value="ECO:0007669"/>
    <property type="project" value="TreeGrafter"/>
</dbReference>
<sequence>MAGSRPDQGALETVVAFAREISDPTRCAVLDLLVGEGPQSMSEIADAMGMPAPRVANHLARLRAAQLVTVRKQGRHAIYQVAGPHIGEALASLRALAAPSGGRERRRVPASLSPLARARSCYGHLAGHLGVALMDTLVAGDALRPPAGIREDVALGPAATAMFGRLDVDLERLQPGRRRFAFACLDWTERRPHLGGVLGGAVLESLIGHGLVSHESGTRALRVTARGQRELSDFLGRPVRAEGVLGGEARSADADGDGDPNGDGGAARAGGGETAGAGGRRS</sequence>
<dbReference type="CDD" id="cd00090">
    <property type="entry name" value="HTH_ARSR"/>
    <property type="match status" value="1"/>
</dbReference>
<dbReference type="GO" id="GO:0003700">
    <property type="term" value="F:DNA-binding transcription factor activity"/>
    <property type="evidence" value="ECO:0007669"/>
    <property type="project" value="InterPro"/>
</dbReference>
<dbReference type="PROSITE" id="PS50987">
    <property type="entry name" value="HTH_ARSR_2"/>
    <property type="match status" value="1"/>
</dbReference>
<proteinExistence type="predicted"/>